<evidence type="ECO:0000313" key="1">
    <source>
        <dbReference type="EMBL" id="EFH46598.1"/>
    </source>
</evidence>
<accession>D7MH82</accession>
<name>D7MH82_ARALL</name>
<dbReference type="Proteomes" id="UP000008694">
    <property type="component" value="Unassembled WGS sequence"/>
</dbReference>
<organism evidence="2">
    <name type="scientific">Arabidopsis lyrata subsp. lyrata</name>
    <name type="common">Lyre-leaved rock-cress</name>
    <dbReference type="NCBI Taxonomy" id="81972"/>
    <lineage>
        <taxon>Eukaryota</taxon>
        <taxon>Viridiplantae</taxon>
        <taxon>Streptophyta</taxon>
        <taxon>Embryophyta</taxon>
        <taxon>Tracheophyta</taxon>
        <taxon>Spermatophyta</taxon>
        <taxon>Magnoliopsida</taxon>
        <taxon>eudicotyledons</taxon>
        <taxon>Gunneridae</taxon>
        <taxon>Pentapetalae</taxon>
        <taxon>rosids</taxon>
        <taxon>malvids</taxon>
        <taxon>Brassicales</taxon>
        <taxon>Brassicaceae</taxon>
        <taxon>Camelineae</taxon>
        <taxon>Arabidopsis</taxon>
    </lineage>
</organism>
<gene>
    <name evidence="1" type="ORF">ARALYDRAFT_915498</name>
</gene>
<evidence type="ECO:0000313" key="2">
    <source>
        <dbReference type="Proteomes" id="UP000008694"/>
    </source>
</evidence>
<dbReference type="AlphaFoldDB" id="D7MH82"/>
<dbReference type="HOGENOM" id="CLU_2029875_0_0_1"/>
<reference evidence="2" key="1">
    <citation type="journal article" date="2011" name="Nat. Genet.">
        <title>The Arabidopsis lyrata genome sequence and the basis of rapid genome size change.</title>
        <authorList>
            <person name="Hu T.T."/>
            <person name="Pattyn P."/>
            <person name="Bakker E.G."/>
            <person name="Cao J."/>
            <person name="Cheng J.-F."/>
            <person name="Clark R.M."/>
            <person name="Fahlgren N."/>
            <person name="Fawcett J.A."/>
            <person name="Grimwood J."/>
            <person name="Gundlach H."/>
            <person name="Haberer G."/>
            <person name="Hollister J.D."/>
            <person name="Ossowski S."/>
            <person name="Ottilar R.P."/>
            <person name="Salamov A.A."/>
            <person name="Schneeberger K."/>
            <person name="Spannagl M."/>
            <person name="Wang X."/>
            <person name="Yang L."/>
            <person name="Nasrallah M.E."/>
            <person name="Bergelson J."/>
            <person name="Carrington J.C."/>
            <person name="Gaut B.S."/>
            <person name="Schmutz J."/>
            <person name="Mayer K.F.X."/>
            <person name="Van de Peer Y."/>
            <person name="Grigoriev I.V."/>
            <person name="Nordborg M."/>
            <person name="Weigel D."/>
            <person name="Guo Y.-L."/>
        </authorList>
    </citation>
    <scope>NUCLEOTIDE SEQUENCE [LARGE SCALE GENOMIC DNA]</scope>
    <source>
        <strain evidence="2">cv. MN47</strain>
    </source>
</reference>
<keyword evidence="2" id="KW-1185">Reference proteome</keyword>
<protein>
    <submittedName>
        <fullName evidence="1">Predicted protein</fullName>
    </submittedName>
</protein>
<dbReference type="Gramene" id="scaffold_703240.1">
    <property type="protein sequence ID" value="scaffold_703240.1"/>
    <property type="gene ID" value="scaffold_703240.1"/>
</dbReference>
<sequence>MLSLLAAVKFEEEINAISSGFMPSITDENSLASESEPYSNTQEIDDEIFGNYNTNLPTNAVTYIFKMKTKTHLNKHCYKYFEYKSCVTNLCRQSFVFIVTIHDNKHNECYEDQITLVETNFC</sequence>
<dbReference type="EMBL" id="GL348719">
    <property type="protein sequence ID" value="EFH46598.1"/>
    <property type="molecule type" value="Genomic_DNA"/>
</dbReference>
<proteinExistence type="predicted"/>